<dbReference type="AlphaFoldDB" id="C4ZJB3"/>
<dbReference type="RefSeq" id="WP_012584840.1">
    <property type="nucleotide sequence ID" value="NC_011662.2"/>
</dbReference>
<dbReference type="EMBL" id="CP001281">
    <property type="protein sequence ID" value="ACK53846.1"/>
    <property type="molecule type" value="Genomic_DNA"/>
</dbReference>
<dbReference type="SUPFAM" id="SSF88723">
    <property type="entry name" value="PIN domain-like"/>
    <property type="match status" value="1"/>
</dbReference>
<name>C4ZJB3_THASP</name>
<dbReference type="KEGG" id="tmz:Tmz1t_1086"/>
<keyword evidence="2" id="KW-1185">Reference proteome</keyword>
<proteinExistence type="predicted"/>
<gene>
    <name evidence="1" type="ordered locus">Tmz1t_1086</name>
</gene>
<reference evidence="2" key="1">
    <citation type="submission" date="2009-05" db="EMBL/GenBank/DDBJ databases">
        <title>Complete sequence of chromosome of Thauera sp. MZ1T.</title>
        <authorList>
            <consortium name="US DOE Joint Genome Institute"/>
            <person name="Lucas S."/>
            <person name="Copeland A."/>
            <person name="Lapidus A."/>
            <person name="Glavina del Rio T."/>
            <person name="Dalin E."/>
            <person name="Tice H."/>
            <person name="Bruce D."/>
            <person name="Goodwin L."/>
            <person name="Pitluck S."/>
            <person name="Sims D."/>
            <person name="Brettin T."/>
            <person name="Detter J.C."/>
            <person name="Han C."/>
            <person name="Larimer F."/>
            <person name="Land M."/>
            <person name="Hauser L."/>
            <person name="Kyrpides N."/>
            <person name="Mikhailova N."/>
            <person name="Sayler G.S."/>
        </authorList>
    </citation>
    <scope>NUCLEOTIDE SEQUENCE [LARGE SCALE GENOMIC DNA]</scope>
    <source>
        <strain evidence="2">MZ1T</strain>
    </source>
</reference>
<protein>
    <submittedName>
        <fullName evidence="1">PilT domain-containing protein</fullName>
    </submittedName>
</protein>
<sequence length="90" mass="9870">MRVDTDVLIWNLRGNARAADRLDGMSGFLVSAVTCMELVLGVRDKGESRALRQALNFGSARVVQVDEAISARACFLVEQFALSHSMQLSK</sequence>
<evidence type="ECO:0000313" key="1">
    <source>
        <dbReference type="EMBL" id="ACK53846.1"/>
    </source>
</evidence>
<dbReference type="STRING" id="85643.Tmz1t_1086"/>
<dbReference type="HOGENOM" id="CLU_118482_0_1_4"/>
<reference evidence="1 2" key="2">
    <citation type="journal article" date="2012" name="Stand. Genomic Sci.">
        <title>Complete genome sequence of Thauera aminoaromatica strain MZ1T.</title>
        <authorList>
            <person name="Jiang K."/>
            <person name="Sanseverino J."/>
            <person name="Chauhan A."/>
            <person name="Lucas S."/>
            <person name="Copeland A."/>
            <person name="Lapidus A."/>
            <person name="Del Rio T.G."/>
            <person name="Dalin E."/>
            <person name="Tice H."/>
            <person name="Bruce D."/>
            <person name="Goodwin L."/>
            <person name="Pitluck S."/>
            <person name="Sims D."/>
            <person name="Brettin T."/>
            <person name="Detter J.C."/>
            <person name="Han C."/>
            <person name="Chang Y.J."/>
            <person name="Larimer F."/>
            <person name="Land M."/>
            <person name="Hauser L."/>
            <person name="Kyrpides N.C."/>
            <person name="Mikhailova N."/>
            <person name="Moser S."/>
            <person name="Jegier P."/>
            <person name="Close D."/>
            <person name="Debruyn J.M."/>
            <person name="Wang Y."/>
            <person name="Layton A.C."/>
            <person name="Allen M.S."/>
            <person name="Sayler G.S."/>
        </authorList>
    </citation>
    <scope>NUCLEOTIDE SEQUENCE [LARGE SCALE GENOMIC DNA]</scope>
    <source>
        <strain evidence="1 2">MZ1T</strain>
    </source>
</reference>
<organism evidence="1 2">
    <name type="scientific">Thauera aminoaromatica</name>
    <dbReference type="NCBI Taxonomy" id="164330"/>
    <lineage>
        <taxon>Bacteria</taxon>
        <taxon>Pseudomonadati</taxon>
        <taxon>Pseudomonadota</taxon>
        <taxon>Betaproteobacteria</taxon>
        <taxon>Rhodocyclales</taxon>
        <taxon>Zoogloeaceae</taxon>
        <taxon>Thauera</taxon>
    </lineage>
</organism>
<accession>C4ZJB3</accession>
<dbReference type="Gene3D" id="3.40.50.1010">
    <property type="entry name" value="5'-nuclease"/>
    <property type="match status" value="1"/>
</dbReference>
<dbReference type="InterPro" id="IPR029060">
    <property type="entry name" value="PIN-like_dom_sf"/>
</dbReference>
<dbReference type="eggNOG" id="COG1487">
    <property type="taxonomic scope" value="Bacteria"/>
</dbReference>
<evidence type="ECO:0000313" key="2">
    <source>
        <dbReference type="Proteomes" id="UP000002186"/>
    </source>
</evidence>
<dbReference type="Proteomes" id="UP000002186">
    <property type="component" value="Chromosome"/>
</dbReference>